<dbReference type="EMBL" id="SLXK01000019">
    <property type="protein sequence ID" value="TCP26645.1"/>
    <property type="molecule type" value="Genomic_DNA"/>
</dbReference>
<evidence type="ECO:0008006" key="3">
    <source>
        <dbReference type="Google" id="ProtNLM"/>
    </source>
</evidence>
<dbReference type="AlphaFoldDB" id="A0A4R2NZ02"/>
<gene>
    <name evidence="1" type="ORF">EV207_11978</name>
</gene>
<comment type="caution">
    <text evidence="1">The sequence shown here is derived from an EMBL/GenBank/DDBJ whole genome shotgun (WGS) entry which is preliminary data.</text>
</comment>
<dbReference type="InterPro" id="IPR036873">
    <property type="entry name" value="Rhodanese-like_dom_sf"/>
</dbReference>
<name>A0A4R2NZ02_9BACL</name>
<proteinExistence type="predicted"/>
<organism evidence="1 2">
    <name type="scientific">Scopulibacillus darangshiensis</name>
    <dbReference type="NCBI Taxonomy" id="442528"/>
    <lineage>
        <taxon>Bacteria</taxon>
        <taxon>Bacillati</taxon>
        <taxon>Bacillota</taxon>
        <taxon>Bacilli</taxon>
        <taxon>Bacillales</taxon>
        <taxon>Sporolactobacillaceae</taxon>
        <taxon>Scopulibacillus</taxon>
    </lineage>
</organism>
<dbReference type="CDD" id="cd00158">
    <property type="entry name" value="RHOD"/>
    <property type="match status" value="1"/>
</dbReference>
<dbReference type="SUPFAM" id="SSF52821">
    <property type="entry name" value="Rhodanese/Cell cycle control phosphatase"/>
    <property type="match status" value="1"/>
</dbReference>
<dbReference type="RefSeq" id="WP_132746645.1">
    <property type="nucleotide sequence ID" value="NZ_SLXK01000019.1"/>
</dbReference>
<dbReference type="OrthoDB" id="2691580at2"/>
<dbReference type="Proteomes" id="UP000295416">
    <property type="component" value="Unassembled WGS sequence"/>
</dbReference>
<sequence length="115" mass="12924">MTTTISILIIVIAIAGLVFRGQRVKRLGLKKLPIECLDKSKHCLIDIRDFITSHNEPVKGAENIPLSYLKRSTKDKAICNRMVVLITDNQRAARSAARIMKKHSHTTGGCYYTMI</sequence>
<evidence type="ECO:0000313" key="2">
    <source>
        <dbReference type="Proteomes" id="UP000295416"/>
    </source>
</evidence>
<protein>
    <recommendedName>
        <fullName evidence="3">Rhodanese domain-containing protein</fullName>
    </recommendedName>
</protein>
<reference evidence="1 2" key="1">
    <citation type="submission" date="2019-03" db="EMBL/GenBank/DDBJ databases">
        <title>Genomic Encyclopedia of Type Strains, Phase IV (KMG-IV): sequencing the most valuable type-strain genomes for metagenomic binning, comparative biology and taxonomic classification.</title>
        <authorList>
            <person name="Goeker M."/>
        </authorList>
    </citation>
    <scope>NUCLEOTIDE SEQUENCE [LARGE SCALE GENOMIC DNA]</scope>
    <source>
        <strain evidence="1 2">DSM 19377</strain>
    </source>
</reference>
<accession>A0A4R2NZ02</accession>
<keyword evidence="2" id="KW-1185">Reference proteome</keyword>
<evidence type="ECO:0000313" key="1">
    <source>
        <dbReference type="EMBL" id="TCP26645.1"/>
    </source>
</evidence>